<feature type="chain" id="PRO_5039356115" description="Lipoprotein" evidence="1">
    <location>
        <begin position="25"/>
        <end position="391"/>
    </location>
</feature>
<sequence length="391" mass="45844">MNIKSLKKFTIITMMLFLIFNLSACGKTKKDIVISKDVKEEFKSQDKEDIRISKINDLNTDGKNHEPLCWKDDENFIAIDIYNKFKNFDIYNINIKTSKVTKVDTLKDIVLYTPMAYEINNNKLIYSNNNKLYIYDLLNNKSKEIWDLTEVKDEISKYGASINFVKGSDKYVSIITMKKQGKEYFRNIRILDMSTGKVVKSNDLKIPLVYTFMYSKIKDVFYTVKMRNIYEYKLSNPNELKKVEITDKHCYDDFTNISSDGRYIYCIVMKDAKNKTNGTDEIFKYDLVNDKFTSMLSEEGKYSSLVINSNTNNIAYRYSNVDNDKSHVCIGKIKENGIKNIKRIPSEKVKDLSYVFEDIMMNEEGNKFIYRQVNKDKNDSRSTLLKAYKIE</sequence>
<dbReference type="OrthoDB" id="2578816at2"/>
<protein>
    <recommendedName>
        <fullName evidence="4">Lipoprotein</fullName>
    </recommendedName>
</protein>
<feature type="signal peptide" evidence="1">
    <location>
        <begin position="1"/>
        <end position="24"/>
    </location>
</feature>
<evidence type="ECO:0000313" key="3">
    <source>
        <dbReference type="Proteomes" id="UP000175744"/>
    </source>
</evidence>
<reference evidence="2 3" key="1">
    <citation type="submission" date="2016-06" db="EMBL/GenBank/DDBJ databases">
        <title>Genome sequence of Clostridium acetireducens DSM 10703.</title>
        <authorList>
            <person name="Poehlein A."/>
            <person name="Fluechter S."/>
            <person name="Duerre P."/>
            <person name="Daniel R."/>
        </authorList>
    </citation>
    <scope>NUCLEOTIDE SEQUENCE [LARGE SCALE GENOMIC DNA]</scope>
    <source>
        <strain evidence="2 3">DSM 10703</strain>
    </source>
</reference>
<comment type="caution">
    <text evidence="2">The sequence shown here is derived from an EMBL/GenBank/DDBJ whole genome shotgun (WGS) entry which is preliminary data.</text>
</comment>
<evidence type="ECO:0000256" key="1">
    <source>
        <dbReference type="SAM" id="SignalP"/>
    </source>
</evidence>
<name>A0A1E8EWK1_9CLOT</name>
<keyword evidence="3" id="KW-1185">Reference proteome</keyword>
<dbReference type="STRING" id="1121290.CLAOCE_21660"/>
<dbReference type="RefSeq" id="WP_070111267.1">
    <property type="nucleotide sequence ID" value="NZ_LZFO01000047.1"/>
</dbReference>
<keyword evidence="1" id="KW-0732">Signal</keyword>
<accession>A0A1E8EWK1</accession>
<dbReference type="EMBL" id="LZFO01000047">
    <property type="protein sequence ID" value="OFI01378.1"/>
    <property type="molecule type" value="Genomic_DNA"/>
</dbReference>
<organism evidence="2 3">
    <name type="scientific">Clostridium acetireducens DSM 10703</name>
    <dbReference type="NCBI Taxonomy" id="1121290"/>
    <lineage>
        <taxon>Bacteria</taxon>
        <taxon>Bacillati</taxon>
        <taxon>Bacillota</taxon>
        <taxon>Clostridia</taxon>
        <taxon>Eubacteriales</taxon>
        <taxon>Clostridiaceae</taxon>
        <taxon>Clostridium</taxon>
    </lineage>
</organism>
<dbReference type="SUPFAM" id="SSF69304">
    <property type="entry name" value="Tricorn protease N-terminal domain"/>
    <property type="match status" value="1"/>
</dbReference>
<proteinExistence type="predicted"/>
<dbReference type="AlphaFoldDB" id="A0A1E8EWK1"/>
<gene>
    <name evidence="2" type="ORF">CLOACE_21660</name>
</gene>
<evidence type="ECO:0008006" key="4">
    <source>
        <dbReference type="Google" id="ProtNLM"/>
    </source>
</evidence>
<dbReference type="Proteomes" id="UP000175744">
    <property type="component" value="Unassembled WGS sequence"/>
</dbReference>
<evidence type="ECO:0000313" key="2">
    <source>
        <dbReference type="EMBL" id="OFI01378.1"/>
    </source>
</evidence>